<organism evidence="2 3">
    <name type="scientific">Botryosphaeria dothidea</name>
    <dbReference type="NCBI Taxonomy" id="55169"/>
    <lineage>
        <taxon>Eukaryota</taxon>
        <taxon>Fungi</taxon>
        <taxon>Dikarya</taxon>
        <taxon>Ascomycota</taxon>
        <taxon>Pezizomycotina</taxon>
        <taxon>Dothideomycetes</taxon>
        <taxon>Dothideomycetes incertae sedis</taxon>
        <taxon>Botryosphaeriales</taxon>
        <taxon>Botryosphaeriaceae</taxon>
        <taxon>Botryosphaeria</taxon>
    </lineage>
</organism>
<dbReference type="AlphaFoldDB" id="A0A8H4IPV4"/>
<gene>
    <name evidence="2" type="ORF">GTA08_BOTSDO08424</name>
</gene>
<feature type="compositionally biased region" description="Pro residues" evidence="1">
    <location>
        <begin position="159"/>
        <end position="173"/>
    </location>
</feature>
<feature type="region of interest" description="Disordered" evidence="1">
    <location>
        <begin position="141"/>
        <end position="178"/>
    </location>
</feature>
<comment type="caution">
    <text evidence="2">The sequence shown here is derived from an EMBL/GenBank/DDBJ whole genome shotgun (WGS) entry which is preliminary data.</text>
</comment>
<accession>A0A8H4IPV4</accession>
<evidence type="ECO:0000256" key="1">
    <source>
        <dbReference type="SAM" id="MobiDB-lite"/>
    </source>
</evidence>
<feature type="compositionally biased region" description="Basic and acidic residues" evidence="1">
    <location>
        <begin position="338"/>
        <end position="348"/>
    </location>
</feature>
<sequence>MRPQRSTNFAPARTNWVFQTKRDCISLARELWPTALNVHVKHHARAGQRWCTLYVEYAPRGVHNSATRRYEQRRGNVAFVGPSVDAGRANALGAVEGVWYGVMKAKVAVERGVAESVERGLDVAWEEMEGVREELVAEREREKQAAARDATSLCKSTTPPAPRPNTTPQPEPPCCQSSKMATIRPQDAEEDVARIGQQILTSLTPLPPTALARQAWPHMSTTVDIDVHTANFGTGPHMALLLDRRSTTTAVYGQLRQGHTTTITRPDPDAPPVVWYRSAGHAARADALREIRGYVQRMLEVRRWADEVRARTGTQVPKKLPLRPSDQEMRERRKKQATVRERAGCDGM</sequence>
<dbReference type="Proteomes" id="UP000572817">
    <property type="component" value="Unassembled WGS sequence"/>
</dbReference>
<evidence type="ECO:0000313" key="3">
    <source>
        <dbReference type="Proteomes" id="UP000572817"/>
    </source>
</evidence>
<feature type="region of interest" description="Disordered" evidence="1">
    <location>
        <begin position="310"/>
        <end position="348"/>
    </location>
</feature>
<dbReference type="OrthoDB" id="10609570at2759"/>
<reference evidence="2" key="1">
    <citation type="submission" date="2020-04" db="EMBL/GenBank/DDBJ databases">
        <title>Genome Assembly and Annotation of Botryosphaeria dothidea sdau 11-99, a Latent Pathogen of Apple Fruit Ring Rot in China.</title>
        <authorList>
            <person name="Yu C."/>
            <person name="Diao Y."/>
            <person name="Lu Q."/>
            <person name="Zhao J."/>
            <person name="Cui S."/>
            <person name="Peng C."/>
            <person name="He B."/>
            <person name="Liu H."/>
        </authorList>
    </citation>
    <scope>NUCLEOTIDE SEQUENCE [LARGE SCALE GENOMIC DNA]</scope>
    <source>
        <strain evidence="2">Sdau11-99</strain>
    </source>
</reference>
<dbReference type="EMBL" id="WWBZ02000051">
    <property type="protein sequence ID" value="KAF4304204.1"/>
    <property type="molecule type" value="Genomic_DNA"/>
</dbReference>
<protein>
    <submittedName>
        <fullName evidence="2">Uncharacterized protein</fullName>
    </submittedName>
</protein>
<evidence type="ECO:0000313" key="2">
    <source>
        <dbReference type="EMBL" id="KAF4304204.1"/>
    </source>
</evidence>
<name>A0A8H4IPV4_9PEZI</name>
<proteinExistence type="predicted"/>
<keyword evidence="3" id="KW-1185">Reference proteome</keyword>